<dbReference type="SUPFAM" id="SSF53098">
    <property type="entry name" value="Ribonuclease H-like"/>
    <property type="match status" value="1"/>
</dbReference>
<protein>
    <submittedName>
        <fullName evidence="1">Zinc finger BED domain-containing protein 1</fullName>
    </submittedName>
</protein>
<proteinExistence type="predicted"/>
<name>A0A2S2PXA6_9HEMI</name>
<dbReference type="InterPro" id="IPR012337">
    <property type="entry name" value="RNaseH-like_sf"/>
</dbReference>
<dbReference type="PANTHER" id="PTHR23272">
    <property type="entry name" value="BED FINGER-RELATED"/>
    <property type="match status" value="1"/>
</dbReference>
<organism evidence="1">
    <name type="scientific">Sipha flava</name>
    <name type="common">yellow sugarcane aphid</name>
    <dbReference type="NCBI Taxonomy" id="143950"/>
    <lineage>
        <taxon>Eukaryota</taxon>
        <taxon>Metazoa</taxon>
        <taxon>Ecdysozoa</taxon>
        <taxon>Arthropoda</taxon>
        <taxon>Hexapoda</taxon>
        <taxon>Insecta</taxon>
        <taxon>Pterygota</taxon>
        <taxon>Neoptera</taxon>
        <taxon>Paraneoptera</taxon>
        <taxon>Hemiptera</taxon>
        <taxon>Sternorrhyncha</taxon>
        <taxon>Aphidomorpha</taxon>
        <taxon>Aphidoidea</taxon>
        <taxon>Aphididae</taxon>
        <taxon>Sipha</taxon>
    </lineage>
</organism>
<sequence>MMLERLYKNRCPISNVIADRSMTTAAMAHKFEVTEHQWTDVETLIQLLKPLQMMTTIFCGEKYCSSLMVRPLLNAVIQKHLKHNIIVSDDEIAELFKTTVIRELSDRFKLLWCPSSVVSARQIASFLDPRFKDLEHETVEAREKIRTRVKNLINEISEINRDMQIETSVAKHNNALEFLFGDEVNCDTSDSDIQYQHYLAEPQLKFDFDALE</sequence>
<evidence type="ECO:0000313" key="1">
    <source>
        <dbReference type="EMBL" id="MBY70146.1"/>
    </source>
</evidence>
<gene>
    <name evidence="1" type="primary">ZBED1_11</name>
    <name evidence="1" type="ORF">g.139055</name>
</gene>
<dbReference type="OrthoDB" id="6617169at2759"/>
<reference evidence="1" key="1">
    <citation type="submission" date="2018-04" db="EMBL/GenBank/DDBJ databases">
        <title>Transcriptome assembly of Sipha flava.</title>
        <authorList>
            <person name="Scully E.D."/>
            <person name="Geib S.M."/>
            <person name="Palmer N.A."/>
            <person name="Koch K."/>
            <person name="Bradshaw J."/>
            <person name="Heng-Moss T."/>
            <person name="Sarath G."/>
        </authorList>
    </citation>
    <scope>NUCLEOTIDE SEQUENCE</scope>
</reference>
<accession>A0A2S2PXA6</accession>
<dbReference type="AlphaFoldDB" id="A0A2S2PXA6"/>
<dbReference type="EMBL" id="GGMS01000943">
    <property type="protein sequence ID" value="MBY70146.1"/>
    <property type="molecule type" value="Transcribed_RNA"/>
</dbReference>